<name>A0ABS6XPU4_9SPHN</name>
<gene>
    <name evidence="2" type="ORF">KY084_13065</name>
</gene>
<accession>A0ABS6XPU4</accession>
<dbReference type="EMBL" id="JAHWZX010000013">
    <property type="protein sequence ID" value="MBW4331798.1"/>
    <property type="molecule type" value="Genomic_DNA"/>
</dbReference>
<dbReference type="Proteomes" id="UP001197214">
    <property type="component" value="Unassembled WGS sequence"/>
</dbReference>
<evidence type="ECO:0000256" key="1">
    <source>
        <dbReference type="SAM" id="SignalP"/>
    </source>
</evidence>
<evidence type="ECO:0000313" key="2">
    <source>
        <dbReference type="EMBL" id="MBW4331798.1"/>
    </source>
</evidence>
<keyword evidence="3" id="KW-1185">Reference proteome</keyword>
<comment type="caution">
    <text evidence="2">The sequence shown here is derived from an EMBL/GenBank/DDBJ whole genome shotgun (WGS) entry which is preliminary data.</text>
</comment>
<keyword evidence="1" id="KW-0732">Signal</keyword>
<feature type="signal peptide" evidence="1">
    <location>
        <begin position="1"/>
        <end position="27"/>
    </location>
</feature>
<feature type="chain" id="PRO_5047291511" evidence="1">
    <location>
        <begin position="28"/>
        <end position="422"/>
    </location>
</feature>
<organism evidence="2 3">
    <name type="scientific">Stakelama flava</name>
    <dbReference type="NCBI Taxonomy" id="2860338"/>
    <lineage>
        <taxon>Bacteria</taxon>
        <taxon>Pseudomonadati</taxon>
        <taxon>Pseudomonadota</taxon>
        <taxon>Alphaproteobacteria</taxon>
        <taxon>Sphingomonadales</taxon>
        <taxon>Sphingomonadaceae</taxon>
        <taxon>Stakelama</taxon>
    </lineage>
</organism>
<dbReference type="Pfam" id="PF11175">
    <property type="entry name" value="DUF2961"/>
    <property type="match status" value="1"/>
</dbReference>
<dbReference type="InterPro" id="IPR021345">
    <property type="entry name" value="DUF2961"/>
</dbReference>
<proteinExistence type="predicted"/>
<dbReference type="RefSeq" id="WP_219238918.1">
    <property type="nucleotide sequence ID" value="NZ_JAHWZX010000013.1"/>
</dbReference>
<protein>
    <submittedName>
        <fullName evidence="2">DUF2961 domain-containing protein</fullName>
    </submittedName>
</protein>
<evidence type="ECO:0000313" key="3">
    <source>
        <dbReference type="Proteomes" id="UP001197214"/>
    </source>
</evidence>
<sequence length="422" mass="47087">MTFLKTGRSVFLAATALAIAAPRPAVAQAASASGDGAALFTMKDDAQSRWASPENHNGVKGQGAKANAGLKGNAFDTIPAHGHVDLLNIDGPGIVQRLKLSVKDRSPEALRAMRIEMYWDGAKEPAVRAPLGDFFGTAFGQTAKYENSLFKDPEGRSFAFNIPMPFRKGARIAIYNDSDKPVSHIYYNLTFQKLDKAPDNMLYFHAYWHREKPAIGKDFELLPRVQGRGRFLGVTVGVRPDPIYGKREKGQEVLHYWWGEGEVKIWLDSDREHPSLVGTGVEDYFGSAWGMTRFVTMNSGCTIVNPDERYWSCYRYHIPDPVWFHHDIRVAVQQIGGGPLDQVRQLLRDGAPLKPISIDEEGSFVPLMMMKNPPKLSDPDYPEGWTNYLRSDDWSAVAYFYLATPTDNLPGLGPVADRLHDL</sequence>
<reference evidence="2 3" key="1">
    <citation type="submission" date="2021-07" db="EMBL/GenBank/DDBJ databases">
        <title>Stakelama flava sp. nov., a novel endophytic bacterium isolated from branch of Kandelia candel.</title>
        <authorList>
            <person name="Tuo L."/>
        </authorList>
    </citation>
    <scope>NUCLEOTIDE SEQUENCE [LARGE SCALE GENOMIC DNA]</scope>
    <source>
        <strain evidence="2 3">CBK3Z-3</strain>
    </source>
</reference>